<sequence>MNVPSATSLLQEFDALHHDGRMRRIGQLAQQFRQRPELDRLISELEAGETFEAYLAVHLAALTGRAEPLMRALASDSVLVKETAAKALPKIGADKDTLLDAYTRSVPALRRSLRRHIIRHGRSAAAEALFARVLAEEGPFPAVGLLSACGQQTVKDALAQYGYAVQNWRQLAVRHPGVVLALFRQRLEAASPQERRFVWTRYRGAVEHLYLDHAQEIARLALEFGPTDQLPGVIRKILGGLARRAPQLTFEIVTSPANYAALQQQGIPRELLANIREMTPEHRRAFARILTHAPTHLAALLGALPPAERGDLFAHARAETDAARAPWNEALLEVLPHPTRHAEARRILAREDIRADRLRGRRLSAYLPFDEARPLLEEAARSPDAEERAAALHALTHCAGLNRRGIGPAIAFCQKIENDQDPVRLAVYQALPKCPPNAFMDAQADDLFRLLGYAFDARDTSWQTRACIEKLSISLLQAHATRPNSQLFSVALNLIKALAKQSTHLWLELEHRLPRGAEKPLIDALEPHLRDATQREDYALLFLFARALGRRAWDAEIIQSLLKRATRAKPDPIAHTAIDLWLASPQTRDARVVALLARDSSNIRLNAVFAHVHRRRQDLLDPHLKRRPILGRLMSGKTVYLLPARDGFFRWLPRQQRAFRDLIDAVINDTGATTWTRSHLMRVRAALPISRLEEFVGWTQSAEIIIAEAALHSASRLDRPAHAAALLCEHLQSSRARVAIYSMTRPANYMAPADLHGVLTDILGREHLKITVLKETMRLLSRFPSPDNIALLFEYARHDALHVDVKIACGGAARGLLHLEQAWQILERLAADENPHVVLSLLNEDVNRFSASDAARYLGLVARAGGHADPLVRAGVSAALGRWARVDPPKVATICAAYITDLDATNWTQALQSLWSAVQHGDVQDTVIAAAQSLLERPIDDQPEARDGRDLPARQRLAALVGRLTPGHAKEAARLRPLLMRLDTDLAQDPTLLALRIALRLNATRWPHPQLAHDDLRHLVDDLRDTWIPPTELSRRLALHLTSERVAPNESALRALSLELGEAASPGLRLLGVSLLSVLGPRLSWPEELVTALCKLRRDADVGVRAAACEIFVFDERR</sequence>
<protein>
    <submittedName>
        <fullName evidence="1">Uncharacterized protein</fullName>
    </submittedName>
</protein>
<dbReference type="InterPro" id="IPR016024">
    <property type="entry name" value="ARM-type_fold"/>
</dbReference>
<proteinExistence type="predicted"/>
<name>A0A2Z4FJF6_9DELT</name>
<dbReference type="RefSeq" id="WP_111332879.1">
    <property type="nucleotide sequence ID" value="NZ_CP030032.1"/>
</dbReference>
<dbReference type="KEGG" id="bsed:DN745_05625"/>
<dbReference type="EMBL" id="CP030032">
    <property type="protein sequence ID" value="AWV88844.1"/>
    <property type="molecule type" value="Genomic_DNA"/>
</dbReference>
<evidence type="ECO:0000313" key="1">
    <source>
        <dbReference type="EMBL" id="AWV88844.1"/>
    </source>
</evidence>
<keyword evidence="2" id="KW-1185">Reference proteome</keyword>
<dbReference type="OrthoDB" id="2077833at2"/>
<gene>
    <name evidence="1" type="ORF">DN745_05625</name>
</gene>
<dbReference type="Proteomes" id="UP000249799">
    <property type="component" value="Chromosome"/>
</dbReference>
<dbReference type="SUPFAM" id="SSF48371">
    <property type="entry name" value="ARM repeat"/>
    <property type="match status" value="1"/>
</dbReference>
<organism evidence="1 2">
    <name type="scientific">Bradymonas sediminis</name>
    <dbReference type="NCBI Taxonomy" id="1548548"/>
    <lineage>
        <taxon>Bacteria</taxon>
        <taxon>Deltaproteobacteria</taxon>
        <taxon>Bradymonadales</taxon>
        <taxon>Bradymonadaceae</taxon>
        <taxon>Bradymonas</taxon>
    </lineage>
</organism>
<accession>A0A2Z4FJF6</accession>
<evidence type="ECO:0000313" key="2">
    <source>
        <dbReference type="Proteomes" id="UP000249799"/>
    </source>
</evidence>
<dbReference type="AlphaFoldDB" id="A0A2Z4FJF6"/>
<reference evidence="1 2" key="1">
    <citation type="submission" date="2018-06" db="EMBL/GenBank/DDBJ databases">
        <title>Lujinxingia sediminis gen. nov. sp. nov., a new facultative anaerobic member of the class Deltaproteobacteria, and proposal of Lujinxingaceae fam. nov.</title>
        <authorList>
            <person name="Guo L.-Y."/>
            <person name="Li C.-M."/>
            <person name="Wang S."/>
            <person name="Du Z.-J."/>
        </authorList>
    </citation>
    <scope>NUCLEOTIDE SEQUENCE [LARGE SCALE GENOMIC DNA]</scope>
    <source>
        <strain evidence="1 2">FA350</strain>
    </source>
</reference>